<evidence type="ECO:0000313" key="2">
    <source>
        <dbReference type="EMBL" id="RIB06481.1"/>
    </source>
</evidence>
<keyword evidence="1" id="KW-0472">Membrane</keyword>
<dbReference type="AlphaFoldDB" id="A0A397U9V6"/>
<feature type="transmembrane region" description="Helical" evidence="1">
    <location>
        <begin position="60"/>
        <end position="77"/>
    </location>
</feature>
<keyword evidence="3" id="KW-1185">Reference proteome</keyword>
<evidence type="ECO:0000313" key="3">
    <source>
        <dbReference type="Proteomes" id="UP000266673"/>
    </source>
</evidence>
<accession>A0A397U9V6</accession>
<evidence type="ECO:0008006" key="4">
    <source>
        <dbReference type="Google" id="ProtNLM"/>
    </source>
</evidence>
<gene>
    <name evidence="2" type="ORF">C2G38_2216951</name>
</gene>
<feature type="transmembrane region" description="Helical" evidence="1">
    <location>
        <begin position="83"/>
        <end position="105"/>
    </location>
</feature>
<name>A0A397U9V6_9GLOM</name>
<dbReference type="Proteomes" id="UP000266673">
    <property type="component" value="Unassembled WGS sequence"/>
</dbReference>
<dbReference type="EMBL" id="QKWP01001806">
    <property type="protein sequence ID" value="RIB06481.1"/>
    <property type="molecule type" value="Genomic_DNA"/>
</dbReference>
<organism evidence="2 3">
    <name type="scientific">Gigaspora rosea</name>
    <dbReference type="NCBI Taxonomy" id="44941"/>
    <lineage>
        <taxon>Eukaryota</taxon>
        <taxon>Fungi</taxon>
        <taxon>Fungi incertae sedis</taxon>
        <taxon>Mucoromycota</taxon>
        <taxon>Glomeromycotina</taxon>
        <taxon>Glomeromycetes</taxon>
        <taxon>Diversisporales</taxon>
        <taxon>Gigasporaceae</taxon>
        <taxon>Gigaspora</taxon>
    </lineage>
</organism>
<comment type="caution">
    <text evidence="2">The sequence shown here is derived from an EMBL/GenBank/DDBJ whole genome shotgun (WGS) entry which is preliminary data.</text>
</comment>
<reference evidence="2 3" key="1">
    <citation type="submission" date="2018-06" db="EMBL/GenBank/DDBJ databases">
        <title>Comparative genomics reveals the genomic features of Rhizophagus irregularis, R. cerebriforme, R. diaphanum and Gigaspora rosea, and their symbiotic lifestyle signature.</title>
        <authorList>
            <person name="Morin E."/>
            <person name="San Clemente H."/>
            <person name="Chen E.C.H."/>
            <person name="De La Providencia I."/>
            <person name="Hainaut M."/>
            <person name="Kuo A."/>
            <person name="Kohler A."/>
            <person name="Murat C."/>
            <person name="Tang N."/>
            <person name="Roy S."/>
            <person name="Loubradou J."/>
            <person name="Henrissat B."/>
            <person name="Grigoriev I.V."/>
            <person name="Corradi N."/>
            <person name="Roux C."/>
            <person name="Martin F.M."/>
        </authorList>
    </citation>
    <scope>NUCLEOTIDE SEQUENCE [LARGE SCALE GENOMIC DNA]</scope>
    <source>
        <strain evidence="2 3">DAOM 194757</strain>
    </source>
</reference>
<sequence>MVQALAVISPVLSYEMNGWDWGWSFRLRLGSEDEKALAVTLLFRILVACKLRHEMGLGSCFFLGVVLPGAVVLGVVLRMGVEIFVGALFLGVVVLGVIVLGVLFLI</sequence>
<protein>
    <recommendedName>
        <fullName evidence="4">Transmembrane protein</fullName>
    </recommendedName>
</protein>
<proteinExistence type="predicted"/>
<evidence type="ECO:0000256" key="1">
    <source>
        <dbReference type="SAM" id="Phobius"/>
    </source>
</evidence>
<keyword evidence="1" id="KW-0812">Transmembrane</keyword>
<keyword evidence="1" id="KW-1133">Transmembrane helix</keyword>